<keyword evidence="10" id="KW-0472">Membrane</keyword>
<evidence type="ECO:0000256" key="4">
    <source>
        <dbReference type="ARBA" id="ARBA00022741"/>
    </source>
</evidence>
<keyword evidence="4" id="KW-0547">Nucleotide-binding</keyword>
<keyword evidence="16" id="KW-1185">Reference proteome</keyword>
<dbReference type="AlphaFoldDB" id="A0A9P6EH79"/>
<dbReference type="Pfam" id="PF08740">
    <property type="entry name" value="BCS1_N"/>
    <property type="match status" value="1"/>
</dbReference>
<evidence type="ECO:0000256" key="2">
    <source>
        <dbReference type="ARBA" id="ARBA00007448"/>
    </source>
</evidence>
<evidence type="ECO:0000256" key="8">
    <source>
        <dbReference type="ARBA" id="ARBA00022989"/>
    </source>
</evidence>
<accession>A0A9P6EH79</accession>
<keyword evidence="9" id="KW-0496">Mitochondrion</keyword>
<evidence type="ECO:0000256" key="7">
    <source>
        <dbReference type="ARBA" id="ARBA00022840"/>
    </source>
</evidence>
<evidence type="ECO:0000256" key="1">
    <source>
        <dbReference type="ARBA" id="ARBA00004434"/>
    </source>
</evidence>
<protein>
    <recommendedName>
        <fullName evidence="17">P-loop containing nucleoside triphosphate hydrolase protein</fullName>
    </recommendedName>
</protein>
<dbReference type="GO" id="GO:0016887">
    <property type="term" value="F:ATP hydrolysis activity"/>
    <property type="evidence" value="ECO:0007669"/>
    <property type="project" value="InterPro"/>
</dbReference>
<dbReference type="Proteomes" id="UP000807306">
    <property type="component" value="Unassembled WGS sequence"/>
</dbReference>
<dbReference type="InterPro" id="IPR050747">
    <property type="entry name" value="Mitochondrial_chaperone_BCS1"/>
</dbReference>
<evidence type="ECO:0000256" key="5">
    <source>
        <dbReference type="ARBA" id="ARBA00022792"/>
    </source>
</evidence>
<dbReference type="GO" id="GO:0005743">
    <property type="term" value="C:mitochondrial inner membrane"/>
    <property type="evidence" value="ECO:0007669"/>
    <property type="project" value="UniProtKB-SubCell"/>
</dbReference>
<feature type="compositionally biased region" description="Basic and acidic residues" evidence="12">
    <location>
        <begin position="602"/>
        <end position="635"/>
    </location>
</feature>
<evidence type="ECO:0000256" key="9">
    <source>
        <dbReference type="ARBA" id="ARBA00023128"/>
    </source>
</evidence>
<feature type="domain" description="BCS1 N-terminal" evidence="14">
    <location>
        <begin position="78"/>
        <end position="318"/>
    </location>
</feature>
<dbReference type="SMART" id="SM00382">
    <property type="entry name" value="AAA"/>
    <property type="match status" value="1"/>
</dbReference>
<comment type="caution">
    <text evidence="15">The sequence shown here is derived from an EMBL/GenBank/DDBJ whole genome shotgun (WGS) entry which is preliminary data.</text>
</comment>
<sequence>MSYDDPYFVNQQPQSQWSGYEFLTRIMGFSFVASLVPALGGGAGGIGSIFGGGNTATDATAQGGNNPYSYLWNSASLFVLGLIIETGRRLCQWLIERVRFQYTITAQFNQGDPTYEWLILFLTDAQIWKSSREFRVSATSSIRKWGVKPDTSSSSADASPNPTTGSTLSSLFSVATVKAFWWSLPFVGDTSERANLHLEEKAHLLTGSSKDKAPHAEYVPTYDAPQLFRWKGYWAEIRRSNGRIYNPMMGPEPTSTIYLTIYTHDMNVLSSFVEEAREGYIKTNLPHVIVHTADQPNFGPMFTWTNAKSKARRPLSSIILQEGVINSLVADVREFLETEDWYVKAGIPHRRGYLLYGPPGTGKTSTIYAIAGDLGLEIFSISLASSFVDDSLLQRAVAAVPKNSIFLIEDIDCAFPSPRDSNDPDDNSNNYPNMYGAGHMPMGGMVVPGNGMMGAGMKQRSLVTLSGLLNVLDGVGSEEGKIFFATTNHVDHLDPALMRPGRIDRKIEYKLATQAQAEALFIRFYPEEVIQQEAEQKRTGSDPEKSQPIDSAVLLHELATSFAASIPPHEFSTAELQGYLLTWKKSPSVATEGADEWVKMEQADREARKERDEVKRKERAKAASRREERETERLRGRLGLGPLTPGGSNVAGFIGGPGASTTSLAVVSPPVGDAPNGMGMVTPPTTTASLIAPSFPGVGTSSLSDATPLSTAPTADLDSSIEKGGLVNGL</sequence>
<evidence type="ECO:0000256" key="11">
    <source>
        <dbReference type="ARBA" id="ARBA00048778"/>
    </source>
</evidence>
<dbReference type="EMBL" id="MU157850">
    <property type="protein sequence ID" value="KAF9528853.1"/>
    <property type="molecule type" value="Genomic_DNA"/>
</dbReference>
<dbReference type="Gene3D" id="3.40.50.300">
    <property type="entry name" value="P-loop containing nucleotide triphosphate hydrolases"/>
    <property type="match status" value="1"/>
</dbReference>
<keyword evidence="5" id="KW-0999">Mitochondrion inner membrane</keyword>
<keyword evidence="7" id="KW-0067">ATP-binding</keyword>
<evidence type="ECO:0008006" key="17">
    <source>
        <dbReference type="Google" id="ProtNLM"/>
    </source>
</evidence>
<feature type="domain" description="AAA+ ATPase" evidence="13">
    <location>
        <begin position="349"/>
        <end position="513"/>
    </location>
</feature>
<keyword evidence="8" id="KW-1133">Transmembrane helix</keyword>
<dbReference type="InterPro" id="IPR003593">
    <property type="entry name" value="AAA+_ATPase"/>
</dbReference>
<evidence type="ECO:0000259" key="13">
    <source>
        <dbReference type="SMART" id="SM00382"/>
    </source>
</evidence>
<feature type="region of interest" description="Disordered" evidence="12">
    <location>
        <begin position="706"/>
        <end position="730"/>
    </location>
</feature>
<comment type="subcellular location">
    <subcellularLocation>
        <location evidence="1">Mitochondrion inner membrane</location>
        <topology evidence="1">Single-pass membrane protein</topology>
    </subcellularLocation>
</comment>
<feature type="region of interest" description="Disordered" evidence="12">
    <location>
        <begin position="145"/>
        <end position="166"/>
    </location>
</feature>
<dbReference type="InterPro" id="IPR027417">
    <property type="entry name" value="P-loop_NTPase"/>
</dbReference>
<comment type="similarity">
    <text evidence="2">Belongs to the AAA ATPase family. BCS1 subfamily.</text>
</comment>
<dbReference type="PANTHER" id="PTHR23070">
    <property type="entry name" value="BCS1 AAA-TYPE ATPASE"/>
    <property type="match status" value="1"/>
</dbReference>
<dbReference type="SMART" id="SM01024">
    <property type="entry name" value="BCS1_N"/>
    <property type="match status" value="1"/>
</dbReference>
<comment type="catalytic activity">
    <reaction evidence="11">
        <text>ATP + H2O = ADP + phosphate + H(+)</text>
        <dbReference type="Rhea" id="RHEA:13065"/>
        <dbReference type="ChEBI" id="CHEBI:15377"/>
        <dbReference type="ChEBI" id="CHEBI:15378"/>
        <dbReference type="ChEBI" id="CHEBI:30616"/>
        <dbReference type="ChEBI" id="CHEBI:43474"/>
        <dbReference type="ChEBI" id="CHEBI:456216"/>
    </reaction>
    <physiologicalReaction direction="left-to-right" evidence="11">
        <dbReference type="Rhea" id="RHEA:13066"/>
    </physiologicalReaction>
</comment>
<evidence type="ECO:0000256" key="10">
    <source>
        <dbReference type="ARBA" id="ARBA00023136"/>
    </source>
</evidence>
<keyword evidence="6" id="KW-0378">Hydrolase</keyword>
<feature type="compositionally biased region" description="Low complexity" evidence="12">
    <location>
        <begin position="149"/>
        <end position="164"/>
    </location>
</feature>
<proteinExistence type="inferred from homology"/>
<evidence type="ECO:0000256" key="3">
    <source>
        <dbReference type="ARBA" id="ARBA00022692"/>
    </source>
</evidence>
<dbReference type="GO" id="GO:0005524">
    <property type="term" value="F:ATP binding"/>
    <property type="evidence" value="ECO:0007669"/>
    <property type="project" value="UniProtKB-KW"/>
</dbReference>
<dbReference type="Pfam" id="PF25426">
    <property type="entry name" value="AAA_lid_BCS1"/>
    <property type="match status" value="1"/>
</dbReference>
<reference evidence="15" key="1">
    <citation type="submission" date="2020-11" db="EMBL/GenBank/DDBJ databases">
        <authorList>
            <consortium name="DOE Joint Genome Institute"/>
            <person name="Ahrendt S."/>
            <person name="Riley R."/>
            <person name="Andreopoulos W."/>
            <person name="Labutti K."/>
            <person name="Pangilinan J."/>
            <person name="Ruiz-Duenas F.J."/>
            <person name="Barrasa J.M."/>
            <person name="Sanchez-Garcia M."/>
            <person name="Camarero S."/>
            <person name="Miyauchi S."/>
            <person name="Serrano A."/>
            <person name="Linde D."/>
            <person name="Babiker R."/>
            <person name="Drula E."/>
            <person name="Ayuso-Fernandez I."/>
            <person name="Pacheco R."/>
            <person name="Padilla G."/>
            <person name="Ferreira P."/>
            <person name="Barriuso J."/>
            <person name="Kellner H."/>
            <person name="Castanera R."/>
            <person name="Alfaro M."/>
            <person name="Ramirez L."/>
            <person name="Pisabarro A.G."/>
            <person name="Kuo A."/>
            <person name="Tritt A."/>
            <person name="Lipzen A."/>
            <person name="He G."/>
            <person name="Yan M."/>
            <person name="Ng V."/>
            <person name="Cullen D."/>
            <person name="Martin F."/>
            <person name="Rosso M.-N."/>
            <person name="Henrissat B."/>
            <person name="Hibbett D."/>
            <person name="Martinez A.T."/>
            <person name="Grigoriev I.V."/>
        </authorList>
    </citation>
    <scope>NUCLEOTIDE SEQUENCE</scope>
    <source>
        <strain evidence="15">CBS 506.95</strain>
    </source>
</reference>
<keyword evidence="3" id="KW-0812">Transmembrane</keyword>
<dbReference type="Pfam" id="PF00004">
    <property type="entry name" value="AAA"/>
    <property type="match status" value="2"/>
</dbReference>
<dbReference type="InterPro" id="IPR057495">
    <property type="entry name" value="AAA_lid_BCS1"/>
</dbReference>
<name>A0A9P6EH79_9AGAR</name>
<evidence type="ECO:0000313" key="15">
    <source>
        <dbReference type="EMBL" id="KAF9528853.1"/>
    </source>
</evidence>
<evidence type="ECO:0000256" key="12">
    <source>
        <dbReference type="SAM" id="MobiDB-lite"/>
    </source>
</evidence>
<dbReference type="OrthoDB" id="10251412at2759"/>
<feature type="region of interest" description="Disordered" evidence="12">
    <location>
        <begin position="602"/>
        <end position="642"/>
    </location>
</feature>
<evidence type="ECO:0000256" key="6">
    <source>
        <dbReference type="ARBA" id="ARBA00022801"/>
    </source>
</evidence>
<dbReference type="InterPro" id="IPR014851">
    <property type="entry name" value="BCS1_N"/>
</dbReference>
<dbReference type="SUPFAM" id="SSF52540">
    <property type="entry name" value="P-loop containing nucleoside triphosphate hydrolases"/>
    <property type="match status" value="1"/>
</dbReference>
<evidence type="ECO:0000313" key="16">
    <source>
        <dbReference type="Proteomes" id="UP000807306"/>
    </source>
</evidence>
<evidence type="ECO:0000259" key="14">
    <source>
        <dbReference type="SMART" id="SM01024"/>
    </source>
</evidence>
<gene>
    <name evidence="15" type="ORF">CPB83DRAFT_853845</name>
</gene>
<dbReference type="InterPro" id="IPR003959">
    <property type="entry name" value="ATPase_AAA_core"/>
</dbReference>
<organism evidence="15 16">
    <name type="scientific">Crepidotus variabilis</name>
    <dbReference type="NCBI Taxonomy" id="179855"/>
    <lineage>
        <taxon>Eukaryota</taxon>
        <taxon>Fungi</taxon>
        <taxon>Dikarya</taxon>
        <taxon>Basidiomycota</taxon>
        <taxon>Agaricomycotina</taxon>
        <taxon>Agaricomycetes</taxon>
        <taxon>Agaricomycetidae</taxon>
        <taxon>Agaricales</taxon>
        <taxon>Agaricineae</taxon>
        <taxon>Crepidotaceae</taxon>
        <taxon>Crepidotus</taxon>
    </lineage>
</organism>